<feature type="transmembrane region" description="Helical" evidence="1">
    <location>
        <begin position="12"/>
        <end position="33"/>
    </location>
</feature>
<protein>
    <submittedName>
        <fullName evidence="2">Uncharacterized protein</fullName>
    </submittedName>
</protein>
<organism evidence="2">
    <name type="scientific">marine sediment metagenome</name>
    <dbReference type="NCBI Taxonomy" id="412755"/>
    <lineage>
        <taxon>unclassified sequences</taxon>
        <taxon>metagenomes</taxon>
        <taxon>ecological metagenomes</taxon>
    </lineage>
</organism>
<accession>A0A0F9HXY2</accession>
<proteinExistence type="predicted"/>
<keyword evidence="1" id="KW-1133">Transmembrane helix</keyword>
<sequence length="212" mass="23531">MSERTFGTRGHTWVAVIAAIAALAIGLLGGTVFRRAAPTGRPTQTVIDFLSQSLPIPAGAKQLPVSGIGGQGVGEGTVRWRKGVVLDVTEMAPKDIAAIPMAYLSHFNQQFPFGSTGHGNHQDLWKSWDDEFGMAWGADWTWRWKAEYRGTDFDLIMDVEVMDFDQVTPDSSRYSRLPVRELDNPVRGQRILWIRLDFQGRNLTGAGKWPGM</sequence>
<reference evidence="2" key="1">
    <citation type="journal article" date="2015" name="Nature">
        <title>Complex archaea that bridge the gap between prokaryotes and eukaryotes.</title>
        <authorList>
            <person name="Spang A."/>
            <person name="Saw J.H."/>
            <person name="Jorgensen S.L."/>
            <person name="Zaremba-Niedzwiedzka K."/>
            <person name="Martijn J."/>
            <person name="Lind A.E."/>
            <person name="van Eijk R."/>
            <person name="Schleper C."/>
            <person name="Guy L."/>
            <person name="Ettema T.J."/>
        </authorList>
    </citation>
    <scope>NUCLEOTIDE SEQUENCE</scope>
</reference>
<gene>
    <name evidence="2" type="ORF">LCGC14_2009060</name>
</gene>
<keyword evidence="1" id="KW-0812">Transmembrane</keyword>
<keyword evidence="1" id="KW-0472">Membrane</keyword>
<evidence type="ECO:0000313" key="2">
    <source>
        <dbReference type="EMBL" id="KKL80012.1"/>
    </source>
</evidence>
<comment type="caution">
    <text evidence="2">The sequence shown here is derived from an EMBL/GenBank/DDBJ whole genome shotgun (WGS) entry which is preliminary data.</text>
</comment>
<evidence type="ECO:0000256" key="1">
    <source>
        <dbReference type="SAM" id="Phobius"/>
    </source>
</evidence>
<name>A0A0F9HXY2_9ZZZZ</name>
<dbReference type="EMBL" id="LAZR01022989">
    <property type="protein sequence ID" value="KKL80012.1"/>
    <property type="molecule type" value="Genomic_DNA"/>
</dbReference>
<dbReference type="AlphaFoldDB" id="A0A0F9HXY2"/>